<reference evidence="11 12" key="1">
    <citation type="submission" date="2021-02" db="EMBL/GenBank/DDBJ databases">
        <title>Safari Cat Assemblies.</title>
        <authorList>
            <person name="Bredemeyer K.R."/>
            <person name="Murphy W.J."/>
        </authorList>
    </citation>
    <scope>NUCLEOTIDE SEQUENCE [LARGE SCALE GENOMIC DNA]</scope>
</reference>
<feature type="region of interest" description="Disordered" evidence="8">
    <location>
        <begin position="81"/>
        <end position="204"/>
    </location>
</feature>
<dbReference type="GeneTree" id="ENSGT00390000000303"/>
<feature type="compositionally biased region" description="Low complexity" evidence="8">
    <location>
        <begin position="160"/>
        <end position="175"/>
    </location>
</feature>
<dbReference type="PANTHER" id="PTHR12459:SF15">
    <property type="entry name" value="TRANSMEMBRANE PROTEIN 135"/>
    <property type="match status" value="1"/>
</dbReference>
<gene>
    <name evidence="11" type="primary">ANO1</name>
</gene>
<keyword evidence="5 9" id="KW-1133">Transmembrane helix</keyword>
<feature type="transmembrane region" description="Helical" evidence="9">
    <location>
        <begin position="322"/>
        <end position="338"/>
    </location>
</feature>
<feature type="transmembrane region" description="Helical" evidence="9">
    <location>
        <begin position="465"/>
        <end position="485"/>
    </location>
</feature>
<dbReference type="Pfam" id="PF15982">
    <property type="entry name" value="TMEM135_C_rich"/>
    <property type="match status" value="1"/>
</dbReference>
<evidence type="ECO:0000256" key="3">
    <source>
        <dbReference type="ARBA" id="ARBA00014511"/>
    </source>
</evidence>
<proteinExistence type="inferred from homology"/>
<evidence type="ECO:0000256" key="1">
    <source>
        <dbReference type="ARBA" id="ARBA00004127"/>
    </source>
</evidence>
<feature type="domain" description="Transmembrane protein 135 N-terminal" evidence="10">
    <location>
        <begin position="210"/>
        <end position="309"/>
    </location>
</feature>
<comment type="subcellular location">
    <subcellularLocation>
        <location evidence="1">Endomembrane system</location>
        <topology evidence="1">Multi-pass membrane protein</topology>
    </subcellularLocation>
</comment>
<evidence type="ECO:0000256" key="7">
    <source>
        <dbReference type="ARBA" id="ARBA00045417"/>
    </source>
</evidence>
<name>A0ABI7Y8D8_FELCA</name>
<reference evidence="11" key="3">
    <citation type="submission" date="2025-09" db="UniProtKB">
        <authorList>
            <consortium name="Ensembl"/>
        </authorList>
    </citation>
    <scope>IDENTIFICATION</scope>
    <source>
        <strain evidence="11">breed Abyssinian</strain>
    </source>
</reference>
<keyword evidence="6 9" id="KW-0472">Membrane</keyword>
<feature type="transmembrane region" description="Helical" evidence="9">
    <location>
        <begin position="266"/>
        <end position="283"/>
    </location>
</feature>
<evidence type="ECO:0000259" key="10">
    <source>
        <dbReference type="Pfam" id="PF15982"/>
    </source>
</evidence>
<evidence type="ECO:0000256" key="6">
    <source>
        <dbReference type="ARBA" id="ARBA00023136"/>
    </source>
</evidence>
<feature type="region of interest" description="Disordered" evidence="8">
    <location>
        <begin position="1"/>
        <end position="41"/>
    </location>
</feature>
<feature type="transmembrane region" description="Helical" evidence="9">
    <location>
        <begin position="497"/>
        <end position="521"/>
    </location>
</feature>
<evidence type="ECO:0000256" key="4">
    <source>
        <dbReference type="ARBA" id="ARBA00022692"/>
    </source>
</evidence>
<evidence type="ECO:0000313" key="11">
    <source>
        <dbReference type="Ensembl" id="ENSFCTP00005031052.1"/>
    </source>
</evidence>
<comment type="similarity">
    <text evidence="2">Belongs to the TMEM135 family.</text>
</comment>
<evidence type="ECO:0000256" key="8">
    <source>
        <dbReference type="SAM" id="MobiDB-lite"/>
    </source>
</evidence>
<evidence type="ECO:0000313" key="12">
    <source>
        <dbReference type="Proteomes" id="UP000823872"/>
    </source>
</evidence>
<accession>A0ABI7Y8D8</accession>
<sequence length="625" mass="70096">MEMRMGSQRRSSSSPKPRAGPGKGSVIRRQGRRRGSGRLSGSCARLCGILDARGRGRRTDCEGHGCRLRAPNPAPAASALRLNESRQHPAPRRSHRRSPPRRWRFAGRWRGGTDSAPLQWAGAGGSEGRGRSAAGRVRPPPAALPLPPPPPPSLPPGAPRPASRLSLFLPPGSRRSGARRGWSRVAPAGPASPLLSQGTHRSRQKMNRQTYLTVIAAILRKRKLDYYLHKLLPEILQSASFLTANGALYMAFFCILRRILGKFYSWSPGFGAALPASYVAILIERKSRRGLLTIYMANLATETLFRMGVARGTITTLRNGEVLLFCITAAMYMFFFRCKDGLKGFTFSALRFIVGKEEIPTHSYSPEAAYAKVEQKTQKHEEKPRRMNVIALIRKLVDSVCKHGPRHRCCKHYEDNCISYCIKGFIRMFSVGYLIQCCLRIPSAFRHLFTQPSRLFSLFYNKENFQLGAFLGSFVSIYKGTSCFLRWVRNLDDELHAIIAGFLAGVSMMFYKSTTISMYLASKLVETMYFKGIEAGKVPYFPHADTIIYSISTAICFQAAVMEVQTLRPSYWKFLLRLTKGKFAVMNRKVLDVFGTGASKHFQDFIPRLDPRYTTVTPELPIEFS</sequence>
<feature type="compositionally biased region" description="Pro residues" evidence="8">
    <location>
        <begin position="138"/>
        <end position="159"/>
    </location>
</feature>
<reference evidence="11" key="2">
    <citation type="submission" date="2025-08" db="UniProtKB">
        <authorList>
            <consortium name="Ensembl"/>
        </authorList>
    </citation>
    <scope>IDENTIFICATION</scope>
    <source>
        <strain evidence="11">breed Abyssinian</strain>
    </source>
</reference>
<keyword evidence="12" id="KW-1185">Reference proteome</keyword>
<evidence type="ECO:0000256" key="9">
    <source>
        <dbReference type="SAM" id="Phobius"/>
    </source>
</evidence>
<dbReference type="Ensembl" id="ENSFCTT00005043643.1">
    <property type="protein sequence ID" value="ENSFCTP00005031052.1"/>
    <property type="gene ID" value="ENSFCTG00005014795.1"/>
</dbReference>
<comment type="function">
    <text evidence="7">Involved in mitochondrial metabolism by regulating the balance between mitochondrial fusion and fission. May act as a regulator of mitochondrial fission that promotes DNM1L-dependent fission through activation of DNM1L. May be involved in peroxisome organization.</text>
</comment>
<protein>
    <recommendedName>
        <fullName evidence="3">Transmembrane protein 135</fullName>
    </recommendedName>
</protein>
<dbReference type="InterPro" id="IPR026749">
    <property type="entry name" value="Tmem135"/>
</dbReference>
<feature type="compositionally biased region" description="Low complexity" evidence="8">
    <location>
        <begin position="1"/>
        <end position="28"/>
    </location>
</feature>
<evidence type="ECO:0000256" key="2">
    <source>
        <dbReference type="ARBA" id="ARBA00008924"/>
    </source>
</evidence>
<feature type="transmembrane region" description="Helical" evidence="9">
    <location>
        <begin position="239"/>
        <end position="260"/>
    </location>
</feature>
<dbReference type="PANTHER" id="PTHR12459">
    <property type="entry name" value="TRANSMEMBRANE PROTEIN 135-RELATED"/>
    <property type="match status" value="1"/>
</dbReference>
<evidence type="ECO:0000256" key="5">
    <source>
        <dbReference type="ARBA" id="ARBA00022989"/>
    </source>
</evidence>
<feature type="compositionally biased region" description="Basic residues" evidence="8">
    <location>
        <begin position="89"/>
        <end position="107"/>
    </location>
</feature>
<keyword evidence="4 9" id="KW-0812">Transmembrane</keyword>
<dbReference type="Proteomes" id="UP000823872">
    <property type="component" value="Chromosome D1"/>
</dbReference>
<organism evidence="11 12">
    <name type="scientific">Felis catus</name>
    <name type="common">Cat</name>
    <name type="synonym">Felis silvestris catus</name>
    <dbReference type="NCBI Taxonomy" id="9685"/>
    <lineage>
        <taxon>Eukaryota</taxon>
        <taxon>Metazoa</taxon>
        <taxon>Chordata</taxon>
        <taxon>Craniata</taxon>
        <taxon>Vertebrata</taxon>
        <taxon>Euteleostomi</taxon>
        <taxon>Mammalia</taxon>
        <taxon>Eutheria</taxon>
        <taxon>Laurasiatheria</taxon>
        <taxon>Carnivora</taxon>
        <taxon>Feliformia</taxon>
        <taxon>Felidae</taxon>
        <taxon>Felinae</taxon>
        <taxon>Felis</taxon>
    </lineage>
</organism>
<dbReference type="InterPro" id="IPR031926">
    <property type="entry name" value="TMEM135_N"/>
</dbReference>